<dbReference type="RefSeq" id="WP_269595941.1">
    <property type="nucleotide sequence ID" value="NZ_JAWLKE010000002.1"/>
</dbReference>
<dbReference type="Gene3D" id="3.30.450.40">
    <property type="match status" value="1"/>
</dbReference>
<keyword evidence="1" id="KW-0805">Transcription regulation</keyword>
<evidence type="ECO:0000313" key="6">
    <source>
        <dbReference type="Proteomes" id="UP001185899"/>
    </source>
</evidence>
<evidence type="ECO:0000256" key="3">
    <source>
        <dbReference type="SAM" id="MobiDB-lite"/>
    </source>
</evidence>
<keyword evidence="2" id="KW-0804">Transcription</keyword>
<comment type="caution">
    <text evidence="5">The sequence shown here is derived from an EMBL/GenBank/DDBJ whole genome shotgun (WGS) entry which is preliminary data.</text>
</comment>
<accession>A0ABU4AV42</accession>
<name>A0ABU4AV42_9NOCA</name>
<feature type="domain" description="ANTAR" evidence="4">
    <location>
        <begin position="181"/>
        <end position="242"/>
    </location>
</feature>
<dbReference type="EMBL" id="JAWLKE010000002">
    <property type="protein sequence ID" value="MDV6230088.1"/>
    <property type="molecule type" value="Genomic_DNA"/>
</dbReference>
<dbReference type="Proteomes" id="UP001185899">
    <property type="component" value="Unassembled WGS sequence"/>
</dbReference>
<dbReference type="InterPro" id="IPR003018">
    <property type="entry name" value="GAF"/>
</dbReference>
<dbReference type="SMART" id="SM01012">
    <property type="entry name" value="ANTAR"/>
    <property type="match status" value="1"/>
</dbReference>
<dbReference type="SUPFAM" id="SSF55781">
    <property type="entry name" value="GAF domain-like"/>
    <property type="match status" value="1"/>
</dbReference>
<dbReference type="InterPro" id="IPR029016">
    <property type="entry name" value="GAF-like_dom_sf"/>
</dbReference>
<gene>
    <name evidence="5" type="ORF">R3P95_05960</name>
</gene>
<dbReference type="PROSITE" id="PS50921">
    <property type="entry name" value="ANTAR"/>
    <property type="match status" value="1"/>
</dbReference>
<dbReference type="Pfam" id="PF13185">
    <property type="entry name" value="GAF_2"/>
    <property type="match status" value="1"/>
</dbReference>
<evidence type="ECO:0000259" key="4">
    <source>
        <dbReference type="PROSITE" id="PS50921"/>
    </source>
</evidence>
<feature type="region of interest" description="Disordered" evidence="3">
    <location>
        <begin position="247"/>
        <end position="276"/>
    </location>
</feature>
<evidence type="ECO:0000256" key="2">
    <source>
        <dbReference type="ARBA" id="ARBA00023163"/>
    </source>
</evidence>
<evidence type="ECO:0000256" key="1">
    <source>
        <dbReference type="ARBA" id="ARBA00023015"/>
    </source>
</evidence>
<dbReference type="SMART" id="SM00065">
    <property type="entry name" value="GAF"/>
    <property type="match status" value="1"/>
</dbReference>
<dbReference type="Gene3D" id="1.10.10.10">
    <property type="entry name" value="Winged helix-like DNA-binding domain superfamily/Winged helix DNA-binding domain"/>
    <property type="match status" value="1"/>
</dbReference>
<dbReference type="InterPro" id="IPR005561">
    <property type="entry name" value="ANTAR"/>
</dbReference>
<keyword evidence="6" id="KW-1185">Reference proteome</keyword>
<dbReference type="Pfam" id="PF03861">
    <property type="entry name" value="ANTAR"/>
    <property type="match status" value="1"/>
</dbReference>
<organism evidence="5 6">
    <name type="scientific">Rhodococcus cercidiphylli</name>
    <dbReference type="NCBI Taxonomy" id="489916"/>
    <lineage>
        <taxon>Bacteria</taxon>
        <taxon>Bacillati</taxon>
        <taxon>Actinomycetota</taxon>
        <taxon>Actinomycetes</taxon>
        <taxon>Mycobacteriales</taxon>
        <taxon>Nocardiaceae</taxon>
        <taxon>Rhodococcus</taxon>
    </lineage>
</organism>
<protein>
    <submittedName>
        <fullName evidence="5">GAF and ANTAR domain-containing protein</fullName>
    </submittedName>
</protein>
<sequence>MTNTFESPNSVESAAAKTDLNAFRTLVLSPQQQPFTSLLQHLCIQIVEQIQVADMAGVVLVDPDALEPTTAACTDPKVIDVDLDQYRAGHGPYFEAVQRRTAVRARGTDTDAIRRWPTFIARSTAMGIGSYLSAPLSIDDRHVGALNVYSHSQDGFDDFDEKFVTVFVTAAESAIWNARRVAQAHTQLDELQQGIQSRGVIEQAKGMIMADRGISADAAFAVLVEQSQRQNVKLAVVAQALTESAHTTERARSRLVPRRGESQWGDEVTGRPPWRS</sequence>
<dbReference type="InterPro" id="IPR036388">
    <property type="entry name" value="WH-like_DNA-bd_sf"/>
</dbReference>
<reference evidence="5 6" key="1">
    <citation type="submission" date="2023-10" db="EMBL/GenBank/DDBJ databases">
        <title>Development of a sustainable strategy for remediation of hydrocarbon-contaminated territories based on the waste exchange concept.</title>
        <authorList>
            <person name="Krivoruchko A."/>
        </authorList>
    </citation>
    <scope>NUCLEOTIDE SEQUENCE [LARGE SCALE GENOMIC DNA]</scope>
    <source>
        <strain evidence="5 6">IEGM 1322</strain>
    </source>
</reference>
<evidence type="ECO:0000313" key="5">
    <source>
        <dbReference type="EMBL" id="MDV6230088.1"/>
    </source>
</evidence>
<proteinExistence type="predicted"/>